<dbReference type="SMART" id="SM00320">
    <property type="entry name" value="WD40"/>
    <property type="match status" value="2"/>
</dbReference>
<accession>A0A1I8FSX6</accession>
<feature type="transmembrane region" description="Helical" evidence="8">
    <location>
        <begin position="420"/>
        <end position="445"/>
    </location>
</feature>
<feature type="transmembrane region" description="Helical" evidence="8">
    <location>
        <begin position="503"/>
        <end position="523"/>
    </location>
</feature>
<dbReference type="PRINTS" id="PR00237">
    <property type="entry name" value="GPCRRHODOPSN"/>
</dbReference>
<reference evidence="11" key="1">
    <citation type="submission" date="2016-11" db="UniProtKB">
        <authorList>
            <consortium name="WormBaseParasite"/>
        </authorList>
    </citation>
    <scope>IDENTIFICATION</scope>
</reference>
<name>A0A1I8FSX6_9PLAT</name>
<keyword evidence="3 8" id="KW-1133">Transmembrane helix</keyword>
<dbReference type="InterPro" id="IPR001680">
    <property type="entry name" value="WD40_rpt"/>
</dbReference>
<dbReference type="PROSITE" id="PS50262">
    <property type="entry name" value="G_PROTEIN_RECEP_F1_2"/>
    <property type="match status" value="1"/>
</dbReference>
<dbReference type="InterPro" id="IPR036322">
    <property type="entry name" value="WD40_repeat_dom_sf"/>
</dbReference>
<proteinExistence type="inferred from homology"/>
<dbReference type="PROSITE" id="PS50082">
    <property type="entry name" value="WD_REPEATS_2"/>
    <property type="match status" value="2"/>
</dbReference>
<keyword evidence="5" id="KW-0853">WD repeat</keyword>
<evidence type="ECO:0000256" key="5">
    <source>
        <dbReference type="PROSITE-ProRule" id="PRU00221"/>
    </source>
</evidence>
<dbReference type="Proteomes" id="UP000095280">
    <property type="component" value="Unplaced"/>
</dbReference>
<evidence type="ECO:0000256" key="4">
    <source>
        <dbReference type="ARBA" id="ARBA00023136"/>
    </source>
</evidence>
<evidence type="ECO:0000313" key="11">
    <source>
        <dbReference type="WBParaSite" id="maker-unitig_7866-snap-gene-0.2-mRNA-1"/>
    </source>
</evidence>
<feature type="compositionally biased region" description="Acidic residues" evidence="7">
    <location>
        <begin position="564"/>
        <end position="574"/>
    </location>
</feature>
<protein>
    <submittedName>
        <fullName evidence="11">G_PROTEIN_RECEP_F1_2 domain-containing protein</fullName>
    </submittedName>
</protein>
<feature type="transmembrane region" description="Helical" evidence="8">
    <location>
        <begin position="338"/>
        <end position="356"/>
    </location>
</feature>
<evidence type="ECO:0000256" key="7">
    <source>
        <dbReference type="SAM" id="MobiDB-lite"/>
    </source>
</evidence>
<keyword evidence="6" id="KW-0297">G-protein coupled receptor</keyword>
<evidence type="ECO:0000256" key="8">
    <source>
        <dbReference type="SAM" id="Phobius"/>
    </source>
</evidence>
<dbReference type="InterPro" id="IPR015943">
    <property type="entry name" value="WD40/YVTN_repeat-like_dom_sf"/>
</dbReference>
<dbReference type="WBParaSite" id="maker-unitig_7866-snap-gene-0.2-mRNA-1">
    <property type="protein sequence ID" value="maker-unitig_7866-snap-gene-0.2-mRNA-1"/>
    <property type="gene ID" value="maker-unitig_7866-snap-gene-0.2"/>
</dbReference>
<keyword evidence="2 6" id="KW-0812">Transmembrane</keyword>
<dbReference type="SUPFAM" id="SSF50978">
    <property type="entry name" value="WD40 repeat-like"/>
    <property type="match status" value="1"/>
</dbReference>
<feature type="repeat" description="WD" evidence="5">
    <location>
        <begin position="98"/>
        <end position="130"/>
    </location>
</feature>
<dbReference type="CDD" id="cd00637">
    <property type="entry name" value="7tm_classA_rhodopsin-like"/>
    <property type="match status" value="1"/>
</dbReference>
<feature type="region of interest" description="Disordered" evidence="7">
    <location>
        <begin position="564"/>
        <end position="608"/>
    </location>
</feature>
<feature type="transmembrane region" description="Helical" evidence="8">
    <location>
        <begin position="261"/>
        <end position="282"/>
    </location>
</feature>
<comment type="similarity">
    <text evidence="6">Belongs to the G-protein coupled receptor 1 family.</text>
</comment>
<feature type="transmembrane region" description="Helical" evidence="8">
    <location>
        <begin position="377"/>
        <end position="395"/>
    </location>
</feature>
<dbReference type="PROSITE" id="PS00237">
    <property type="entry name" value="G_PROTEIN_RECEP_F1_1"/>
    <property type="match status" value="1"/>
</dbReference>
<organism evidence="10 11">
    <name type="scientific">Macrostomum lignano</name>
    <dbReference type="NCBI Taxonomy" id="282301"/>
    <lineage>
        <taxon>Eukaryota</taxon>
        <taxon>Metazoa</taxon>
        <taxon>Spiralia</taxon>
        <taxon>Lophotrochozoa</taxon>
        <taxon>Platyhelminthes</taxon>
        <taxon>Rhabditophora</taxon>
        <taxon>Macrostomorpha</taxon>
        <taxon>Macrostomida</taxon>
        <taxon>Macrostomidae</taxon>
        <taxon>Macrostomum</taxon>
    </lineage>
</organism>
<sequence>ATGHSGPVSSLEFSPDGLHLLSVGDDGRARLWSTGRVDGSVRGGYRCLPANFGQFRNRAQRRLQTAISSDTCPAFAFVPDDAAVAVADLTSGDRLGSLVGHYNQVTACAVNPWSQELYTIGLDRNLLLWQPASLMAAIDEAETAQRPDAGSTRQSFYSRTANDWDNWSEQSDSEGDGAADADGASATAPSMPLKINELLVYPLTMAADPSDIRREFLDSLAASSGGGNLTGLANSSTGYLNLSASNSSSPQSSWWVSSLHWVQGGLTTLGMAGNALVILTLLRRRYKSQFATAVFLHQTVMDFMVCAFTLVLLVKPSQNPTSSLGFGFALCHVINSQLLYWYFVFSSVQNLVLIAVDRYFAVFRPLPERRSASGRPALHCYSFAVNIIDIFSVEFDRDSNHCSSEITHQVFKKVFKVYGFLWFFLVYLLPVAAVVCLYSAIVYRLSNQGLHNSRFRQRAATELTKSAVIITVIFIVCFSYDCIYYLLGHLDLVEYIYSSPTQLIGVALVTINSCANPVVYCIIMPSFRERMLAAVCSCCRLGKRWQLRWGCRGCCGDVTADAADGEDADGDGEEDGRIGGGCQERRENSKDSESCCDGNKRHSNSSGH</sequence>
<feature type="repeat" description="WD" evidence="5">
    <location>
        <begin position="1"/>
        <end position="33"/>
    </location>
</feature>
<feature type="transmembrane region" description="Helical" evidence="8">
    <location>
        <begin position="294"/>
        <end position="314"/>
    </location>
</feature>
<feature type="transmembrane region" description="Helical" evidence="8">
    <location>
        <begin position="466"/>
        <end position="487"/>
    </location>
</feature>
<evidence type="ECO:0000259" key="9">
    <source>
        <dbReference type="PROSITE" id="PS50262"/>
    </source>
</evidence>
<dbReference type="AlphaFoldDB" id="A0A1I8FSX6"/>
<keyword evidence="6" id="KW-0675">Receptor</keyword>
<feature type="compositionally biased region" description="Basic and acidic residues" evidence="7">
    <location>
        <begin position="583"/>
        <end position="593"/>
    </location>
</feature>
<dbReference type="Pfam" id="PF00001">
    <property type="entry name" value="7tm_1"/>
    <property type="match status" value="1"/>
</dbReference>
<keyword evidence="4 8" id="KW-0472">Membrane</keyword>
<comment type="subcellular location">
    <subcellularLocation>
        <location evidence="1">Membrane</location>
    </subcellularLocation>
</comment>
<keyword evidence="6" id="KW-0807">Transducer</keyword>
<dbReference type="Gene3D" id="2.130.10.10">
    <property type="entry name" value="YVTN repeat-like/Quinoprotein amine dehydrogenase"/>
    <property type="match status" value="1"/>
</dbReference>
<dbReference type="Gene3D" id="1.20.1070.10">
    <property type="entry name" value="Rhodopsin 7-helix transmembrane proteins"/>
    <property type="match status" value="1"/>
</dbReference>
<evidence type="ECO:0000256" key="2">
    <source>
        <dbReference type="ARBA" id="ARBA00022692"/>
    </source>
</evidence>
<dbReference type="InterPro" id="IPR000276">
    <property type="entry name" value="GPCR_Rhodpsn"/>
</dbReference>
<keyword evidence="10" id="KW-1185">Reference proteome</keyword>
<feature type="domain" description="G-protein coupled receptors family 1 profile" evidence="9">
    <location>
        <begin position="273"/>
        <end position="520"/>
    </location>
</feature>
<dbReference type="SUPFAM" id="SSF81321">
    <property type="entry name" value="Family A G protein-coupled receptor-like"/>
    <property type="match status" value="1"/>
</dbReference>
<dbReference type="PANTHER" id="PTHR45698">
    <property type="entry name" value="TRACE AMINE-ASSOCIATED RECEPTOR 19N-RELATED"/>
    <property type="match status" value="1"/>
</dbReference>
<evidence type="ECO:0000256" key="6">
    <source>
        <dbReference type="RuleBase" id="RU000688"/>
    </source>
</evidence>
<evidence type="ECO:0000256" key="1">
    <source>
        <dbReference type="ARBA" id="ARBA00004370"/>
    </source>
</evidence>
<dbReference type="GO" id="GO:0016020">
    <property type="term" value="C:membrane"/>
    <property type="evidence" value="ECO:0007669"/>
    <property type="project" value="UniProtKB-SubCell"/>
</dbReference>
<dbReference type="PANTHER" id="PTHR45698:SF1">
    <property type="entry name" value="TRACE AMINE-ASSOCIATED RECEPTOR 13C-LIKE"/>
    <property type="match status" value="1"/>
</dbReference>
<dbReference type="Pfam" id="PF00400">
    <property type="entry name" value="WD40"/>
    <property type="match status" value="2"/>
</dbReference>
<evidence type="ECO:0000313" key="10">
    <source>
        <dbReference type="Proteomes" id="UP000095280"/>
    </source>
</evidence>
<dbReference type="InterPro" id="IPR017452">
    <property type="entry name" value="GPCR_Rhodpsn_7TM"/>
</dbReference>
<evidence type="ECO:0000256" key="3">
    <source>
        <dbReference type="ARBA" id="ARBA00022989"/>
    </source>
</evidence>
<dbReference type="GO" id="GO:0004930">
    <property type="term" value="F:G protein-coupled receptor activity"/>
    <property type="evidence" value="ECO:0007669"/>
    <property type="project" value="UniProtKB-KW"/>
</dbReference>
<dbReference type="PROSITE" id="PS50294">
    <property type="entry name" value="WD_REPEATS_REGION"/>
    <property type="match status" value="1"/>
</dbReference>
<feature type="region of interest" description="Disordered" evidence="7">
    <location>
        <begin position="162"/>
        <end position="188"/>
    </location>
</feature>